<comment type="caution">
    <text evidence="1">The sequence shown here is derived from an EMBL/GenBank/DDBJ whole genome shotgun (WGS) entry which is preliminary data.</text>
</comment>
<reference evidence="1" key="1">
    <citation type="submission" date="2022-06" db="EMBL/GenBank/DDBJ databases">
        <authorList>
            <person name="Legras J.-L."/>
            <person name="Devillers H."/>
            <person name="Grondin C."/>
        </authorList>
    </citation>
    <scope>NUCLEOTIDE SEQUENCE</scope>
    <source>
        <strain evidence="1">CLIB 1444</strain>
    </source>
</reference>
<keyword evidence="1" id="KW-0418">Kinase</keyword>
<protein>
    <submittedName>
        <fullName evidence="1">Serine/threonine-protein kinase Vps15p</fullName>
    </submittedName>
</protein>
<sequence>MGPRLSLLAPSAPTIGISSYVDILENVQYIELINNSRFLKTIKAIDLNNGDAIIIKILIKPNSINGYNINLQNITELMVKEATLLSQYNFVLPFENFIETERAGYLIRQSIKINLYDRLSIRPFLEPIEKKFIVYQLLKILDTLHNELKIYHGDLKLENLMVSSSNWIMLTDFSNFSKPIYIPEDNPNQFSFYFDTSDRRVCNLAPERFYNSSEGLSYPKSENFDDNGNFNGINQLTDSMDLFSLGCIIGELYSDGEPLFTLSALFKYMKNEYLPDLSGIDNMYIKEIIMKLISFDPQERIKSNEILNNYKNVLFPNSFYTFLYDFIKTLNSRTLFQVKNDKHVTSSDLRIDYIYSKFDKIITGLDFQEEFGDKVGLYLNLPGMPKNYQIRRSSSSQKTDDSSLIILNFIFSLISTLKQPSSKIKACELIVALSGRINDECKLDRSLPYLCTLIDEFITSTSRRFQEETDETEEADSFSSRVVVVALDSIVTLLDSCSYITPLNVLMFPEYLIPKLSKLVNAESVKRGRELVKIKVASVLPKLAQISHRFWMMSKNFKNKQSLNDKNNFNIPLESMFNDFEDLTISLLTDSNPNIKCSLVQNIEPLCRFFGIEKTNDIILPHLITYLNDVNNELKLGFLNSILKIGPFMGILSFEQYLLPLLIQTLSDSEQLVVLKVLEIFVEFVKTKLINPISEFNALSIYKELLSNTVHLFLHPNEWIRQSVLCLVLAINGNLSNADRFCFLYPQFKKYLSYDISEISWDNLYPCLTRPLSKVVFQLLITWCSQNSDKSIFWKQQNFIMSPKKLTNFTKDLGKSVFISKYSDPSSMTMNNSSNLPLSHDDKQWLLKLKAVGLEDKDSWKIYNLRDYIVQLTRGFIKEIEGSLDDIKVDVTPRNIFFEIHYKSENIATAARGLETNIEQEMDAESIANILSHNDQNGSNGHDKIQFKSERSGSNSLILPNITKISASIQTVEETVFGELDNDPHKHHNHDNVSGSGYNHKVISSANGKVIISNSKYSYNGSNPYILQYLEKVDFDLSLDSFREFGRPVKFHTSKTSDWVPTNTCISRINTNTTGDDQIDSLNCLAVNPSSEFFITGSDSGAIKIWDTSRLEKNIMFKHPSLVTHLKSPIEKIVFMKNRNVFAVSCKNGKIYLFRVDFTRGKNKRIVKYLRLQIIRKYQLTDEFATSISFHIDESKTWLICTTTRSKIIAFNIITMECDFILQNPLINGIPTSLIIDHRGWLIVGTNKGRLSLWDTRFSIIIKTWKIVSNDGIKSNCINQLVLLPPDYKLSDNNSTISYFAVICNNMPDITIWELPNLECREILCHHDSNPKIKQYSIEYCRNELDDILKELNLDLESDFTKSEKTDSQVNNSILLFKHISGNYLINSFENRVILWKIDELENSISKNFSFSRILLNQRLGLTSEKLKTPFKNNENSLVNDIAIVSVPYEMVITVDKSGFINIFT</sequence>
<keyword evidence="2" id="KW-1185">Reference proteome</keyword>
<evidence type="ECO:0000313" key="1">
    <source>
        <dbReference type="EMBL" id="CAH6723440.1"/>
    </source>
</evidence>
<dbReference type="EMBL" id="CALSDN010000015">
    <property type="protein sequence ID" value="CAH6723440.1"/>
    <property type="molecule type" value="Genomic_DNA"/>
</dbReference>
<organism evidence="1 2">
    <name type="scientific">[Candida] jaroonii</name>
    <dbReference type="NCBI Taxonomy" id="467808"/>
    <lineage>
        <taxon>Eukaryota</taxon>
        <taxon>Fungi</taxon>
        <taxon>Dikarya</taxon>
        <taxon>Ascomycota</taxon>
        <taxon>Saccharomycotina</taxon>
        <taxon>Pichiomycetes</taxon>
        <taxon>Debaryomycetaceae</taxon>
        <taxon>Yamadazyma</taxon>
    </lineage>
</organism>
<evidence type="ECO:0000313" key="2">
    <source>
        <dbReference type="Proteomes" id="UP001152531"/>
    </source>
</evidence>
<accession>A0ACA9YEU8</accession>
<keyword evidence="1" id="KW-0808">Transferase</keyword>
<name>A0ACA9YEU8_9ASCO</name>
<proteinExistence type="predicted"/>
<dbReference type="Proteomes" id="UP001152531">
    <property type="component" value="Unassembled WGS sequence"/>
</dbReference>
<gene>
    <name evidence="1" type="ORF">CLIB1444_15S01332</name>
</gene>